<name>A0AAE0Y9G2_9GAST</name>
<protein>
    <submittedName>
        <fullName evidence="1">Uncharacterized protein</fullName>
    </submittedName>
</protein>
<proteinExistence type="predicted"/>
<keyword evidence="2" id="KW-1185">Reference proteome</keyword>
<gene>
    <name evidence="1" type="ORF">RRG08_063237</name>
</gene>
<organism evidence="1 2">
    <name type="scientific">Elysia crispata</name>
    <name type="common">lettuce slug</name>
    <dbReference type="NCBI Taxonomy" id="231223"/>
    <lineage>
        <taxon>Eukaryota</taxon>
        <taxon>Metazoa</taxon>
        <taxon>Spiralia</taxon>
        <taxon>Lophotrochozoa</taxon>
        <taxon>Mollusca</taxon>
        <taxon>Gastropoda</taxon>
        <taxon>Heterobranchia</taxon>
        <taxon>Euthyneura</taxon>
        <taxon>Panpulmonata</taxon>
        <taxon>Sacoglossa</taxon>
        <taxon>Placobranchoidea</taxon>
        <taxon>Plakobranchidae</taxon>
        <taxon>Elysia</taxon>
    </lineage>
</organism>
<dbReference type="EMBL" id="JAWDGP010006613">
    <property type="protein sequence ID" value="KAK3737831.1"/>
    <property type="molecule type" value="Genomic_DNA"/>
</dbReference>
<dbReference type="AlphaFoldDB" id="A0AAE0Y9G2"/>
<dbReference type="Proteomes" id="UP001283361">
    <property type="component" value="Unassembled WGS sequence"/>
</dbReference>
<evidence type="ECO:0000313" key="2">
    <source>
        <dbReference type="Proteomes" id="UP001283361"/>
    </source>
</evidence>
<reference evidence="1" key="1">
    <citation type="journal article" date="2023" name="G3 (Bethesda)">
        <title>A reference genome for the long-term kleptoplast-retaining sea slug Elysia crispata morphotype clarki.</title>
        <authorList>
            <person name="Eastman K.E."/>
            <person name="Pendleton A.L."/>
            <person name="Shaikh M.A."/>
            <person name="Suttiyut T."/>
            <person name="Ogas R."/>
            <person name="Tomko P."/>
            <person name="Gavelis G."/>
            <person name="Widhalm J.R."/>
            <person name="Wisecaver J.H."/>
        </authorList>
    </citation>
    <scope>NUCLEOTIDE SEQUENCE</scope>
    <source>
        <strain evidence="1">ECLA1</strain>
    </source>
</reference>
<evidence type="ECO:0000313" key="1">
    <source>
        <dbReference type="EMBL" id="KAK3737831.1"/>
    </source>
</evidence>
<comment type="caution">
    <text evidence="1">The sequence shown here is derived from an EMBL/GenBank/DDBJ whole genome shotgun (WGS) entry which is preliminary data.</text>
</comment>
<sequence length="173" mass="20046">MSSTVGHAGRTFIRSRSDIRYWRIDPGSRCTCGWEIWLWVDLPKKHGASRRVRATVVWNREIVNDWPHCSDICLLICNKFSLQSFNSMYAAIPTWPKRWLWLEYIYILSDITNRRLFATGELTNTDFHTRVGHKHLTSGQLLTSSKKPCLNGPADQLRDVDNSSTRQGVYDCV</sequence>
<accession>A0AAE0Y9G2</accession>